<feature type="signal peptide" evidence="1">
    <location>
        <begin position="1"/>
        <end position="25"/>
    </location>
</feature>
<accession>A0AAV0R9R6</accession>
<reference evidence="2" key="1">
    <citation type="submission" date="2022-08" db="EMBL/GenBank/DDBJ databases">
        <authorList>
            <person name="Gutierrez-Valencia J."/>
        </authorList>
    </citation>
    <scope>NUCLEOTIDE SEQUENCE</scope>
</reference>
<keyword evidence="1" id="KW-0732">Signal</keyword>
<dbReference type="AlphaFoldDB" id="A0AAV0R9R6"/>
<gene>
    <name evidence="2" type="ORF">LITE_LOCUS47080</name>
</gene>
<name>A0AAV0R9R6_9ROSI</name>
<protein>
    <recommendedName>
        <fullName evidence="4">Gnk2-homologous domain-containing protein</fullName>
    </recommendedName>
</protein>
<evidence type="ECO:0008006" key="4">
    <source>
        <dbReference type="Google" id="ProtNLM"/>
    </source>
</evidence>
<dbReference type="EMBL" id="CAMGYJ010000010">
    <property type="protein sequence ID" value="CAI0554120.1"/>
    <property type="molecule type" value="Genomic_DNA"/>
</dbReference>
<evidence type="ECO:0000313" key="2">
    <source>
        <dbReference type="EMBL" id="CAI0554120.1"/>
    </source>
</evidence>
<proteinExistence type="predicted"/>
<dbReference type="Proteomes" id="UP001154282">
    <property type="component" value="Unassembled WGS sequence"/>
</dbReference>
<feature type="chain" id="PRO_5043707002" description="Gnk2-homologous domain-containing protein" evidence="1">
    <location>
        <begin position="26"/>
        <end position="158"/>
    </location>
</feature>
<keyword evidence="3" id="KW-1185">Reference proteome</keyword>
<evidence type="ECO:0000256" key="1">
    <source>
        <dbReference type="SAM" id="SignalP"/>
    </source>
</evidence>
<sequence>MEKSRNSLMLCFSAMLLWFLSAAAGAAGYLYTLSCSPDKYFKGDKELRTGITVVLQSLVQDSSDPGGTQINWEFQYPADDPHFYGAAFCRLPEPEECGRCLRRARKTLLHECDHSAGAEFRCEVRAAQEIQAALNAVVEAGTTATGEEEEEGERGKKG</sequence>
<comment type="caution">
    <text evidence="2">The sequence shown here is derived from an EMBL/GenBank/DDBJ whole genome shotgun (WGS) entry which is preliminary data.</text>
</comment>
<organism evidence="2 3">
    <name type="scientific">Linum tenue</name>
    <dbReference type="NCBI Taxonomy" id="586396"/>
    <lineage>
        <taxon>Eukaryota</taxon>
        <taxon>Viridiplantae</taxon>
        <taxon>Streptophyta</taxon>
        <taxon>Embryophyta</taxon>
        <taxon>Tracheophyta</taxon>
        <taxon>Spermatophyta</taxon>
        <taxon>Magnoliopsida</taxon>
        <taxon>eudicotyledons</taxon>
        <taxon>Gunneridae</taxon>
        <taxon>Pentapetalae</taxon>
        <taxon>rosids</taxon>
        <taxon>fabids</taxon>
        <taxon>Malpighiales</taxon>
        <taxon>Linaceae</taxon>
        <taxon>Linum</taxon>
    </lineage>
</organism>
<evidence type="ECO:0000313" key="3">
    <source>
        <dbReference type="Proteomes" id="UP001154282"/>
    </source>
</evidence>